<dbReference type="InterPro" id="IPR007593">
    <property type="entry name" value="CD225/Dispanin_fam"/>
</dbReference>
<dbReference type="Pfam" id="PF04505">
    <property type="entry name" value="CD225"/>
    <property type="match status" value="1"/>
</dbReference>
<organism evidence="7 8">
    <name type="scientific">Strongylocentrotus purpuratus</name>
    <name type="common">Purple sea urchin</name>
    <dbReference type="NCBI Taxonomy" id="7668"/>
    <lineage>
        <taxon>Eukaryota</taxon>
        <taxon>Metazoa</taxon>
        <taxon>Echinodermata</taxon>
        <taxon>Eleutherozoa</taxon>
        <taxon>Echinozoa</taxon>
        <taxon>Echinoidea</taxon>
        <taxon>Euechinoidea</taxon>
        <taxon>Echinacea</taxon>
        <taxon>Camarodonta</taxon>
        <taxon>Echinidea</taxon>
        <taxon>Strongylocentrotidae</taxon>
        <taxon>Strongylocentrotus</taxon>
    </lineage>
</organism>
<keyword evidence="3 6" id="KW-0812">Transmembrane</keyword>
<evidence type="ECO:0000256" key="5">
    <source>
        <dbReference type="ARBA" id="ARBA00023136"/>
    </source>
</evidence>
<dbReference type="AlphaFoldDB" id="A0A7M7PDR8"/>
<accession>A0A7M7PDR8</accession>
<dbReference type="GO" id="GO:0016020">
    <property type="term" value="C:membrane"/>
    <property type="evidence" value="ECO:0000318"/>
    <property type="project" value="GO_Central"/>
</dbReference>
<dbReference type="GeneID" id="115927285"/>
<protein>
    <recommendedName>
        <fullName evidence="9">Interferon-induced transmembrane protein</fullName>
    </recommendedName>
</protein>
<dbReference type="PANTHER" id="PTHR14948">
    <property type="entry name" value="NG5"/>
    <property type="match status" value="1"/>
</dbReference>
<reference evidence="8" key="1">
    <citation type="submission" date="2015-02" db="EMBL/GenBank/DDBJ databases">
        <title>Genome sequencing for Strongylocentrotus purpuratus.</title>
        <authorList>
            <person name="Murali S."/>
            <person name="Liu Y."/>
            <person name="Vee V."/>
            <person name="English A."/>
            <person name="Wang M."/>
            <person name="Skinner E."/>
            <person name="Han Y."/>
            <person name="Muzny D.M."/>
            <person name="Worley K.C."/>
            <person name="Gibbs R.A."/>
        </authorList>
    </citation>
    <scope>NUCLEOTIDE SEQUENCE</scope>
</reference>
<sequence length="161" mass="17812">MTAQYNKLENGHDLESGKASPFLDDPDTVQTFNKVPQAQTIGQARYGQQPDDHLLFAILSALFCCIPCGIAAIVKSVDVRNKWLVGDIVGATQSSRAAKRYSICSLACGVLFFLTYLGLLVAFYMYTMSAMQEINQLGQPGNMDQLQQLQQLQNQQQTQLT</sequence>
<keyword evidence="5 6" id="KW-0472">Membrane</keyword>
<evidence type="ECO:0000256" key="2">
    <source>
        <dbReference type="ARBA" id="ARBA00006843"/>
    </source>
</evidence>
<dbReference type="InterPro" id="IPR051423">
    <property type="entry name" value="CD225/Dispanin"/>
</dbReference>
<dbReference type="InParanoid" id="A0A7M7PDR8"/>
<comment type="similarity">
    <text evidence="2">Belongs to the CD225/Dispanin family.</text>
</comment>
<evidence type="ECO:0000313" key="7">
    <source>
        <dbReference type="EnsemblMetazoa" id="XP_030848868"/>
    </source>
</evidence>
<dbReference type="PANTHER" id="PTHR14948:SF25">
    <property type="entry name" value="DUF4190 DOMAIN-CONTAINING PROTEIN"/>
    <property type="match status" value="1"/>
</dbReference>
<evidence type="ECO:0000256" key="3">
    <source>
        <dbReference type="ARBA" id="ARBA00022692"/>
    </source>
</evidence>
<reference evidence="7" key="2">
    <citation type="submission" date="2021-01" db="UniProtKB">
        <authorList>
            <consortium name="EnsemblMetazoa"/>
        </authorList>
    </citation>
    <scope>IDENTIFICATION</scope>
</reference>
<name>A0A7M7PDR8_STRPU</name>
<keyword evidence="8" id="KW-1185">Reference proteome</keyword>
<dbReference type="KEGG" id="spu:115927285"/>
<keyword evidence="4 6" id="KW-1133">Transmembrane helix</keyword>
<dbReference type="RefSeq" id="XP_030848868.1">
    <property type="nucleotide sequence ID" value="XM_030993008.1"/>
</dbReference>
<dbReference type="EnsemblMetazoa" id="XM_030993008">
    <property type="protein sequence ID" value="XP_030848868"/>
    <property type="gene ID" value="LOC115927285"/>
</dbReference>
<evidence type="ECO:0000256" key="1">
    <source>
        <dbReference type="ARBA" id="ARBA00004370"/>
    </source>
</evidence>
<dbReference type="Proteomes" id="UP000007110">
    <property type="component" value="Unassembled WGS sequence"/>
</dbReference>
<evidence type="ECO:0000256" key="6">
    <source>
        <dbReference type="SAM" id="Phobius"/>
    </source>
</evidence>
<evidence type="ECO:0000256" key="4">
    <source>
        <dbReference type="ARBA" id="ARBA00022989"/>
    </source>
</evidence>
<evidence type="ECO:0000313" key="8">
    <source>
        <dbReference type="Proteomes" id="UP000007110"/>
    </source>
</evidence>
<feature type="transmembrane region" description="Helical" evidence="6">
    <location>
        <begin position="54"/>
        <end position="74"/>
    </location>
</feature>
<comment type="subcellular location">
    <subcellularLocation>
        <location evidence="1">Membrane</location>
    </subcellularLocation>
</comment>
<dbReference type="OrthoDB" id="6083617at2759"/>
<proteinExistence type="inferred from homology"/>
<evidence type="ECO:0008006" key="9">
    <source>
        <dbReference type="Google" id="ProtNLM"/>
    </source>
</evidence>
<feature type="transmembrane region" description="Helical" evidence="6">
    <location>
        <begin position="103"/>
        <end position="126"/>
    </location>
</feature>